<dbReference type="EMBL" id="CP116967">
    <property type="protein sequence ID" value="WNM57872.1"/>
    <property type="molecule type" value="Genomic_DNA"/>
</dbReference>
<dbReference type="SUPFAM" id="SSF53474">
    <property type="entry name" value="alpha/beta-Hydrolases"/>
    <property type="match status" value="1"/>
</dbReference>
<proteinExistence type="predicted"/>
<dbReference type="PANTHER" id="PTHR43037">
    <property type="entry name" value="UNNAMED PRODUCT-RELATED"/>
    <property type="match status" value="1"/>
</dbReference>
<sequence length="441" mass="50086">MRNLIILLSGLIVVLMAFPIMAHSPKEMEKSEALEFSGRSLSSLVKEYAEEDSPEKANKLLADIQLMPEANVESISKILQQPTLYEAQPVGAQPHRSIRVRGVDTEYALYVPPSYSPEQPMAFILCLHGAGFTGEAYLDRWIPRLGEKYILACPSVTMGSWWTRYGEDLVLKVLQEVQKDYHIDPDRIFLTGMSNGGIGTWIIGMHHADRFAGIAPMASGIDDVLFPFVENLVHTPVYVIHGAADQVMPVQLSRDLVKEMERRGIAYQYQEHTWTHPHAGGHFFPKQALPELMRWFDAQQREPLPRTVSLVRDATHLTPFSWVRIDMTDQIAAFTENLIDSRDEFITGEVYAKLHAQVTAPNKIVVSTNRIRRYSLFLNQDLVDFSKPIIVETNGGKSFEEMVEPRIETLLKEVRHRSDTYTLFPVKLTIDVLSPDIVQEK</sequence>
<dbReference type="InterPro" id="IPR029058">
    <property type="entry name" value="AB_hydrolase_fold"/>
</dbReference>
<keyword evidence="2" id="KW-0378">Hydrolase</keyword>
<reference evidence="3 4" key="1">
    <citation type="submission" date="2023-01" db="EMBL/GenBank/DDBJ databases">
        <title>Cultivation and genomic characterization of new, ubiquitous marine nitrite-oxidizing bacteria from the Nitrospirales.</title>
        <authorList>
            <person name="Mueller A.J."/>
            <person name="Daebeler A."/>
            <person name="Herbold C.W."/>
            <person name="Kirkegaard R.H."/>
            <person name="Daims H."/>
        </authorList>
    </citation>
    <scope>NUCLEOTIDE SEQUENCE [LARGE SCALE GENOMIC DNA]</scope>
    <source>
        <strain evidence="3 4">VA</strain>
    </source>
</reference>
<dbReference type="InterPro" id="IPR050955">
    <property type="entry name" value="Plant_Biomass_Hydrol_Est"/>
</dbReference>
<keyword evidence="1" id="KW-0732">Signal</keyword>
<dbReference type="GO" id="GO:0016787">
    <property type="term" value="F:hydrolase activity"/>
    <property type="evidence" value="ECO:0007669"/>
    <property type="project" value="UniProtKB-KW"/>
</dbReference>
<dbReference type="Proteomes" id="UP001302719">
    <property type="component" value="Chromosome"/>
</dbReference>
<evidence type="ECO:0000313" key="3">
    <source>
        <dbReference type="EMBL" id="WNM57872.1"/>
    </source>
</evidence>
<organism evidence="3 4">
    <name type="scientific">Candidatus Nitrospira allomarina</name>
    <dbReference type="NCBI Taxonomy" id="3020900"/>
    <lineage>
        <taxon>Bacteria</taxon>
        <taxon>Pseudomonadati</taxon>
        <taxon>Nitrospirota</taxon>
        <taxon>Nitrospiria</taxon>
        <taxon>Nitrospirales</taxon>
        <taxon>Nitrospiraceae</taxon>
        <taxon>Nitrospira</taxon>
    </lineage>
</organism>
<keyword evidence="4" id="KW-1185">Reference proteome</keyword>
<protein>
    <submittedName>
        <fullName evidence="3">Prolyl oligopeptidase family serine peptidase</fullName>
    </submittedName>
</protein>
<dbReference type="Gene3D" id="3.40.50.1820">
    <property type="entry name" value="alpha/beta hydrolase"/>
    <property type="match status" value="1"/>
</dbReference>
<dbReference type="InterPro" id="IPR000801">
    <property type="entry name" value="Esterase-like"/>
</dbReference>
<dbReference type="PANTHER" id="PTHR43037:SF5">
    <property type="entry name" value="FERULOYL ESTERASE"/>
    <property type="match status" value="1"/>
</dbReference>
<accession>A0AA96GAR3</accession>
<dbReference type="Pfam" id="PF00756">
    <property type="entry name" value="Esterase"/>
    <property type="match status" value="1"/>
</dbReference>
<evidence type="ECO:0000313" key="4">
    <source>
        <dbReference type="Proteomes" id="UP001302719"/>
    </source>
</evidence>
<evidence type="ECO:0000256" key="1">
    <source>
        <dbReference type="ARBA" id="ARBA00022729"/>
    </source>
</evidence>
<dbReference type="RefSeq" id="WP_312642897.1">
    <property type="nucleotide sequence ID" value="NZ_CP116967.1"/>
</dbReference>
<dbReference type="AlphaFoldDB" id="A0AA96GAR3"/>
<evidence type="ECO:0000256" key="2">
    <source>
        <dbReference type="ARBA" id="ARBA00022801"/>
    </source>
</evidence>
<gene>
    <name evidence="3" type="ORF">PP769_18160</name>
</gene>
<name>A0AA96GAR3_9BACT</name>
<dbReference type="KEGG" id="nall:PP769_18160"/>